<dbReference type="KEGG" id="tim:GMBLW1_43920"/>
<evidence type="ECO:0008006" key="4">
    <source>
        <dbReference type="Google" id="ProtNLM"/>
    </source>
</evidence>
<name>A0A6C2YTT5_9BACT</name>
<evidence type="ECO:0000256" key="1">
    <source>
        <dbReference type="SAM" id="Phobius"/>
    </source>
</evidence>
<feature type="transmembrane region" description="Helical" evidence="1">
    <location>
        <begin position="301"/>
        <end position="322"/>
    </location>
</feature>
<feature type="transmembrane region" description="Helical" evidence="1">
    <location>
        <begin position="146"/>
        <end position="166"/>
    </location>
</feature>
<keyword evidence="3" id="KW-1185">Reference proteome</keyword>
<gene>
    <name evidence="2" type="ORF">GMBLW1_43920</name>
</gene>
<feature type="transmembrane region" description="Helical" evidence="1">
    <location>
        <begin position="232"/>
        <end position="252"/>
    </location>
</feature>
<dbReference type="InterPro" id="IPR036259">
    <property type="entry name" value="MFS_trans_sf"/>
</dbReference>
<proteinExistence type="predicted"/>
<dbReference type="Pfam" id="PF18943">
    <property type="entry name" value="DUF5690"/>
    <property type="match status" value="1"/>
</dbReference>
<dbReference type="EMBL" id="LR586016">
    <property type="protein sequence ID" value="VIP04801.1"/>
    <property type="molecule type" value="Genomic_DNA"/>
</dbReference>
<feature type="transmembrane region" description="Helical" evidence="1">
    <location>
        <begin position="93"/>
        <end position="113"/>
    </location>
</feature>
<accession>A0A6C2YTT5</accession>
<feature type="transmembrane region" description="Helical" evidence="1">
    <location>
        <begin position="328"/>
        <end position="347"/>
    </location>
</feature>
<dbReference type="InParanoid" id="A0A6C2YTT5"/>
<feature type="transmembrane region" description="Helical" evidence="1">
    <location>
        <begin position="119"/>
        <end position="139"/>
    </location>
</feature>
<dbReference type="EMBL" id="LR593887">
    <property type="protein sequence ID" value="VTS06962.1"/>
    <property type="molecule type" value="Genomic_DNA"/>
</dbReference>
<dbReference type="AlphaFoldDB" id="A0A6C2YTT5"/>
<feature type="transmembrane region" description="Helical" evidence="1">
    <location>
        <begin position="406"/>
        <end position="428"/>
    </location>
</feature>
<feature type="transmembrane region" description="Helical" evidence="1">
    <location>
        <begin position="178"/>
        <end position="200"/>
    </location>
</feature>
<evidence type="ECO:0000313" key="2">
    <source>
        <dbReference type="EMBL" id="VIP04801.1"/>
    </source>
</evidence>
<reference evidence="2" key="1">
    <citation type="submission" date="2019-04" db="EMBL/GenBank/DDBJ databases">
        <authorList>
            <consortium name="Science for Life Laboratories"/>
        </authorList>
    </citation>
    <scope>NUCLEOTIDE SEQUENCE</scope>
    <source>
        <strain evidence="2">MBLW1</strain>
    </source>
</reference>
<keyword evidence="1" id="KW-0812">Transmembrane</keyword>
<feature type="transmembrane region" description="Helical" evidence="1">
    <location>
        <begin position="367"/>
        <end position="386"/>
    </location>
</feature>
<evidence type="ECO:0000313" key="3">
    <source>
        <dbReference type="Proteomes" id="UP000464378"/>
    </source>
</evidence>
<dbReference type="InterPro" id="IPR043745">
    <property type="entry name" value="DUF5690"/>
</dbReference>
<dbReference type="SUPFAM" id="SSF103473">
    <property type="entry name" value="MFS general substrate transporter"/>
    <property type="match status" value="1"/>
</dbReference>
<feature type="transmembrane region" description="Helical" evidence="1">
    <location>
        <begin position="53"/>
        <end position="72"/>
    </location>
</feature>
<keyword evidence="1" id="KW-1133">Transmembrane helix</keyword>
<sequence length="442" mass="48313">MPVSERETVAATHRQSIWGVPLALWSVVAAFGTYFCMYGFRKPFTVSDYAGQPILWGLGFKDVLVMAQVLGYMLSKFMGIKVVSEMPPRKRALALLGMILAAHATLLGFALTPAPWNCLWLFGNGICLGMVFGMVLGFLEGRKNTELLTAGLCVSFIVADGVMKSVGDFLLQKQGVSLYWMPVAAGGVFVLPLIGFVWMLSKIPAPSAADVAARSERVPMNKSTRGEFFRRYAVGLVLLAGAYLLITVLRSVRADFSKEIWNQLDPAYNAAIFTQTELLVGLAILLLLGSTILIRDNRRAFDVAMALGILGGGFIVLALVGLSSGVLSPFWFMALLGLGTYLPYIAVHTTIFERLIAMTRDRGNIGYLMYFVDAFGYLGYVAVLVVKNLMKSQGTQVTGNFLDFFVPLSWGVAILCVVMLIPCWLYFVRHPSTQGTPSKDVA</sequence>
<feature type="transmembrane region" description="Helical" evidence="1">
    <location>
        <begin position="22"/>
        <end position="41"/>
    </location>
</feature>
<keyword evidence="1" id="KW-0472">Membrane</keyword>
<dbReference type="Proteomes" id="UP000464378">
    <property type="component" value="Chromosome"/>
</dbReference>
<protein>
    <recommendedName>
        <fullName evidence="4">MFS transporter</fullName>
    </recommendedName>
</protein>
<feature type="transmembrane region" description="Helical" evidence="1">
    <location>
        <begin position="272"/>
        <end position="294"/>
    </location>
</feature>
<organism evidence="2">
    <name type="scientific">Tuwongella immobilis</name>
    <dbReference type="NCBI Taxonomy" id="692036"/>
    <lineage>
        <taxon>Bacteria</taxon>
        <taxon>Pseudomonadati</taxon>
        <taxon>Planctomycetota</taxon>
        <taxon>Planctomycetia</taxon>
        <taxon>Gemmatales</taxon>
        <taxon>Gemmataceae</taxon>
        <taxon>Tuwongella</taxon>
    </lineage>
</organism>